<dbReference type="Gene3D" id="3.40.50.720">
    <property type="entry name" value="NAD(P)-binding Rossmann-like Domain"/>
    <property type="match status" value="2"/>
</dbReference>
<reference evidence="2" key="2">
    <citation type="submission" date="2012-05" db="EMBL/GenBank/DDBJ databases">
        <title>The Genome Annotation of Fusarium oxysporum Cotton.</title>
        <authorList>
            <consortium name="The Broad Institute Genomics Platform"/>
            <person name="Ma L.-J."/>
            <person name="Corby-Kistler H."/>
            <person name="Broz K."/>
            <person name="Gale L.R."/>
            <person name="Jonkers W."/>
            <person name="O'Donnell K."/>
            <person name="Ploetz R."/>
            <person name="Steinberg C."/>
            <person name="Schwartz D.C."/>
            <person name="VanEtten H."/>
            <person name="Zhou S."/>
            <person name="Young S.K."/>
            <person name="Zeng Q."/>
            <person name="Gargeya S."/>
            <person name="Fitzgerald M."/>
            <person name="Abouelleil A."/>
            <person name="Alvarado L."/>
            <person name="Chapman S.B."/>
            <person name="Gainer-Dewar J."/>
            <person name="Goldberg J."/>
            <person name="Griggs A."/>
            <person name="Gujja S."/>
            <person name="Hansen M."/>
            <person name="Howarth C."/>
            <person name="Imamovic A."/>
            <person name="Ireland A."/>
            <person name="Larimer J."/>
            <person name="McCowan C."/>
            <person name="Murphy C."/>
            <person name="Pearson M."/>
            <person name="Poon T.W."/>
            <person name="Priest M."/>
            <person name="Roberts A."/>
            <person name="Saif S."/>
            <person name="Shea T."/>
            <person name="Sykes S."/>
            <person name="Wortman J."/>
            <person name="Nusbaum C."/>
            <person name="Birren B."/>
        </authorList>
    </citation>
    <scope>NUCLEOTIDE SEQUENCE</scope>
    <source>
        <strain evidence="2">25433</strain>
    </source>
</reference>
<sequence length="356" mass="40369">MGYSFLPERDIWQHTPILTGSTKFEPQQDVKNIMITGGEGFIASWLVRHLVLTYPGTYNVISFDKLDYCSSLNNTRALREKPNFTFYQGDITSPSEVIDCLSRYNIDTIFHFAAQSHVDLSFGNSYSFAETNVYGTHVLLESAKTVGIKRFIHISTDEVYGEVAHGNVGEFYLEKIIPKFISLLQRGQPVILHGDGSSTRRYLFAGDAANAFDTILHKGEIGQIYNIGSSDEISNLQLCHIILAEMGIDVKDTSEFQRWVKYTHDRPLNDQRYAVDATKLKMLGWTQKTSFDEGLRRTIDWYKLYGDKWWGDISPVLTPFPQAFEQATRGAGCDTYESSRGLVFNFVSLVNTAIRV</sequence>
<proteinExistence type="predicted"/>
<dbReference type="Proteomes" id="UP000030701">
    <property type="component" value="Unassembled WGS sequence"/>
</dbReference>
<dbReference type="EMBL" id="JH657950">
    <property type="protein sequence ID" value="EXM20830.1"/>
    <property type="molecule type" value="Genomic_DNA"/>
</dbReference>
<dbReference type="Pfam" id="PF16363">
    <property type="entry name" value="GDP_Man_Dehyd"/>
    <property type="match status" value="2"/>
</dbReference>
<dbReference type="InterPro" id="IPR016040">
    <property type="entry name" value="NAD(P)-bd_dom"/>
</dbReference>
<dbReference type="PANTHER" id="PTHR43000">
    <property type="entry name" value="DTDP-D-GLUCOSE 4,6-DEHYDRATASE-RELATED"/>
    <property type="match status" value="1"/>
</dbReference>
<protein>
    <submittedName>
        <fullName evidence="2">dTDP-glucose 4,6-dehydratase</fullName>
    </submittedName>
</protein>
<dbReference type="OrthoDB" id="331544at2759"/>
<organism evidence="2">
    <name type="scientific">Fusarium oxysporum f. sp. vasinfectum 25433</name>
    <dbReference type="NCBI Taxonomy" id="1089449"/>
    <lineage>
        <taxon>Eukaryota</taxon>
        <taxon>Fungi</taxon>
        <taxon>Dikarya</taxon>
        <taxon>Ascomycota</taxon>
        <taxon>Pezizomycotina</taxon>
        <taxon>Sordariomycetes</taxon>
        <taxon>Hypocreomycetidae</taxon>
        <taxon>Hypocreales</taxon>
        <taxon>Nectriaceae</taxon>
        <taxon>Fusarium</taxon>
        <taxon>Fusarium oxysporum species complex</taxon>
    </lineage>
</organism>
<feature type="domain" description="NAD(P)-binding" evidence="1">
    <location>
        <begin position="170"/>
        <end position="298"/>
    </location>
</feature>
<dbReference type="InterPro" id="IPR036291">
    <property type="entry name" value="NAD(P)-bd_dom_sf"/>
</dbReference>
<name>X0MJW0_FUSOX</name>
<accession>X0MJW0</accession>
<dbReference type="HOGENOM" id="CLU_007383_1_14_1"/>
<dbReference type="SUPFAM" id="SSF51735">
    <property type="entry name" value="NAD(P)-binding Rossmann-fold domains"/>
    <property type="match status" value="1"/>
</dbReference>
<evidence type="ECO:0000313" key="2">
    <source>
        <dbReference type="EMBL" id="EXM20830.1"/>
    </source>
</evidence>
<feature type="domain" description="NAD(P)-binding" evidence="1">
    <location>
        <begin position="34"/>
        <end position="166"/>
    </location>
</feature>
<reference evidence="2" key="1">
    <citation type="submission" date="2011-11" db="EMBL/GenBank/DDBJ databases">
        <title>The Genome Sequence of Fusarium oxysporum Cotton.</title>
        <authorList>
            <consortium name="The Broad Institute Genome Sequencing Platform"/>
            <person name="Ma L.-J."/>
            <person name="Gale L.R."/>
            <person name="Schwartz D.C."/>
            <person name="Zhou S."/>
            <person name="Corby-Kistler H."/>
            <person name="Young S.K."/>
            <person name="Zeng Q."/>
            <person name="Gargeya S."/>
            <person name="Fitzgerald M."/>
            <person name="Haas B."/>
            <person name="Abouelleil A."/>
            <person name="Alvarado L."/>
            <person name="Arachchi H.M."/>
            <person name="Berlin A."/>
            <person name="Brown A."/>
            <person name="Chapman S.B."/>
            <person name="Chen Z."/>
            <person name="Dunbar C."/>
            <person name="Freedman E."/>
            <person name="Gearin G."/>
            <person name="Goldberg J."/>
            <person name="Griggs A."/>
            <person name="Gujja S."/>
            <person name="Heiman D."/>
            <person name="Howarth C."/>
            <person name="Larson L."/>
            <person name="Lui A."/>
            <person name="MacDonald P.J.P."/>
            <person name="Montmayeur A."/>
            <person name="Murphy C."/>
            <person name="Neiman D."/>
            <person name="Pearson M."/>
            <person name="Priest M."/>
            <person name="Roberts A."/>
            <person name="Saif S."/>
            <person name="Shea T."/>
            <person name="Shenoy N."/>
            <person name="Sisk P."/>
            <person name="Stolte C."/>
            <person name="Sykes S."/>
            <person name="Wortman J."/>
            <person name="Nusbaum C."/>
            <person name="Birren B."/>
        </authorList>
    </citation>
    <scope>NUCLEOTIDE SEQUENCE [LARGE SCALE GENOMIC DNA]</scope>
    <source>
        <strain evidence="2">25433</strain>
    </source>
</reference>
<dbReference type="AlphaFoldDB" id="X0MJW0"/>
<evidence type="ECO:0000259" key="1">
    <source>
        <dbReference type="Pfam" id="PF16363"/>
    </source>
</evidence>
<gene>
    <name evidence="2" type="ORF">FOTG_11211</name>
</gene>